<dbReference type="InterPro" id="IPR014001">
    <property type="entry name" value="Helicase_ATP-bd"/>
</dbReference>
<evidence type="ECO:0000256" key="8">
    <source>
        <dbReference type="ARBA" id="ARBA00022806"/>
    </source>
</evidence>
<evidence type="ECO:0000256" key="6">
    <source>
        <dbReference type="ARBA" id="ARBA00022741"/>
    </source>
</evidence>
<dbReference type="InterPro" id="IPR027417">
    <property type="entry name" value="P-loop_NTPase"/>
</dbReference>
<evidence type="ECO:0000256" key="12">
    <source>
        <dbReference type="RuleBase" id="RU000492"/>
    </source>
</evidence>
<evidence type="ECO:0000313" key="17">
    <source>
        <dbReference type="Proteomes" id="UP001530377"/>
    </source>
</evidence>
<dbReference type="PROSITE" id="PS51192">
    <property type="entry name" value="HELICASE_ATP_BIND_1"/>
    <property type="match status" value="1"/>
</dbReference>
<evidence type="ECO:0000256" key="13">
    <source>
        <dbReference type="SAM" id="MobiDB-lite"/>
    </source>
</evidence>
<dbReference type="PROSITE" id="PS00039">
    <property type="entry name" value="DEAD_ATP_HELICASE"/>
    <property type="match status" value="1"/>
</dbReference>
<dbReference type="InterPro" id="IPR000629">
    <property type="entry name" value="RNA-helicase_DEAD-box_CS"/>
</dbReference>
<dbReference type="InterPro" id="IPR001650">
    <property type="entry name" value="Helicase_C-like"/>
</dbReference>
<accession>A0ABD3RHN9</accession>
<evidence type="ECO:0000256" key="9">
    <source>
        <dbReference type="ARBA" id="ARBA00022840"/>
    </source>
</evidence>
<evidence type="ECO:0000256" key="5">
    <source>
        <dbReference type="ARBA" id="ARBA00022552"/>
    </source>
</evidence>
<keyword evidence="8 12" id="KW-0347">Helicase</keyword>
<dbReference type="Pfam" id="PF00270">
    <property type="entry name" value="DEAD"/>
    <property type="match status" value="1"/>
</dbReference>
<dbReference type="CDD" id="cd00268">
    <property type="entry name" value="DEADc"/>
    <property type="match status" value="1"/>
</dbReference>
<keyword evidence="6 12" id="KW-0547">Nucleotide-binding</keyword>
<sequence length="663" mass="72835">MGASEAAFDDAILIKVARKVLKRMGSSSDGSMKLKRLTKSILERDASYDRRSVRRFIENCDVFVVDGKLVTLKKEEGKRKRGGGGGSGGDDDDDEGRDRKRKSSSAEEEEGGGEGGIGDCVKTTKTTKEWKKADRKAAKRAKGDGEKKNDPDIVKSTASPTSAAAASSSGDVDESAIQTWRTQHKIVLRDSRNGEEGASMTRMISSNADYHPYRTFDDGRCMANMNVDLIRQCTEINKFTTPSPIQAQCWPILLSRDANTGRHRDAVGIAETGSGKTLAFSMPALSLMSKDVSHSNKVGRTPRMLVLAPTRELAMQSQKVLEEFGKVVNVSSLVIYGGVPKPPQKDALRKGVDCVVCTPGRLKDLINEGVCDLGNVRHLVLDEADRMLDMGFEEDVRYIISMCPPRESRQTAMFSATWPAAIQRLALEFMIDPVCIYVGFECILGSNGENSIDDALSANRRVAQTVEVIDDRAREQRLSELLKKYASGKRGRDRILVFALYKKEAARLEITLNRWGYNCASIHGDKTQDARNRALAEFKDGSCPILVATDVAARGLDIPDVEVVLNYTFPLTIEDYVHRIGRTGRAGKSGISHTFFQPGDKSHAGELQQVMRQAGQDVPEELMRFGSTIKKKEHKLYGAHSGPVGGVPMKKAVKITFDSDDDA</sequence>
<comment type="similarity">
    <text evidence="2">Belongs to the DEAD box helicase family. DDX5/DBP2 subfamily.</text>
</comment>
<evidence type="ECO:0000256" key="2">
    <source>
        <dbReference type="ARBA" id="ARBA00009334"/>
    </source>
</evidence>
<dbReference type="Proteomes" id="UP001530377">
    <property type="component" value="Unassembled WGS sequence"/>
</dbReference>
<dbReference type="FunFam" id="3.40.50.300:FF:000008">
    <property type="entry name" value="ATP-dependent RNA helicase RhlB"/>
    <property type="match status" value="1"/>
</dbReference>
<keyword evidence="9 12" id="KW-0067">ATP-binding</keyword>
<dbReference type="InterPro" id="IPR044742">
    <property type="entry name" value="DEAD/DEAH_RhlB"/>
</dbReference>
<comment type="subcellular location">
    <subcellularLocation>
        <location evidence="1">Nucleus</location>
        <location evidence="1">Nucleolus</location>
    </subcellularLocation>
</comment>
<evidence type="ECO:0000256" key="4">
    <source>
        <dbReference type="ARBA" id="ARBA00022517"/>
    </source>
</evidence>
<dbReference type="SUPFAM" id="SSF52540">
    <property type="entry name" value="P-loop containing nucleoside triphosphate hydrolases"/>
    <property type="match status" value="1"/>
</dbReference>
<dbReference type="InterPro" id="IPR011545">
    <property type="entry name" value="DEAD/DEAH_box_helicase_dom"/>
</dbReference>
<evidence type="ECO:0000313" key="16">
    <source>
        <dbReference type="EMBL" id="KAL3811176.1"/>
    </source>
</evidence>
<protein>
    <recommendedName>
        <fullName evidence="3">RNA helicase</fullName>
        <ecNumber evidence="3">3.6.4.13</ecNumber>
    </recommendedName>
</protein>
<keyword evidence="5" id="KW-0698">rRNA processing</keyword>
<dbReference type="GO" id="GO:0003724">
    <property type="term" value="F:RNA helicase activity"/>
    <property type="evidence" value="ECO:0007669"/>
    <property type="project" value="UniProtKB-EC"/>
</dbReference>
<reference evidence="16 17" key="1">
    <citation type="submission" date="2024-10" db="EMBL/GenBank/DDBJ databases">
        <title>Updated reference genomes for cyclostephanoid diatoms.</title>
        <authorList>
            <person name="Roberts W.R."/>
            <person name="Alverson A.J."/>
        </authorList>
    </citation>
    <scope>NUCLEOTIDE SEQUENCE [LARGE SCALE GENOMIC DNA]</scope>
    <source>
        <strain evidence="16 17">AJA228-03</strain>
    </source>
</reference>
<feature type="compositionally biased region" description="Basic and acidic residues" evidence="13">
    <location>
        <begin position="126"/>
        <end position="153"/>
    </location>
</feature>
<dbReference type="SMART" id="SM00487">
    <property type="entry name" value="DEXDc"/>
    <property type="match status" value="1"/>
</dbReference>
<gene>
    <name evidence="16" type="ORF">ACHAXA_002740</name>
</gene>
<dbReference type="PROSITE" id="PS51194">
    <property type="entry name" value="HELICASE_CTER"/>
    <property type="match status" value="1"/>
</dbReference>
<dbReference type="GO" id="GO:0016787">
    <property type="term" value="F:hydrolase activity"/>
    <property type="evidence" value="ECO:0007669"/>
    <property type="project" value="UniProtKB-KW"/>
</dbReference>
<keyword evidence="4" id="KW-0690">Ribosome biogenesis</keyword>
<feature type="region of interest" description="Disordered" evidence="13">
    <location>
        <begin position="76"/>
        <end position="177"/>
    </location>
</feature>
<dbReference type="EMBL" id="JALLPB020000275">
    <property type="protein sequence ID" value="KAL3811176.1"/>
    <property type="molecule type" value="Genomic_DNA"/>
</dbReference>
<feature type="domain" description="Helicase ATP-binding" evidence="14">
    <location>
        <begin position="257"/>
        <end position="436"/>
    </location>
</feature>
<feature type="domain" description="Helicase C-terminal" evidence="15">
    <location>
        <begin position="473"/>
        <end position="626"/>
    </location>
</feature>
<evidence type="ECO:0000259" key="15">
    <source>
        <dbReference type="PROSITE" id="PS51194"/>
    </source>
</evidence>
<dbReference type="EC" id="3.6.4.13" evidence="3"/>
<dbReference type="Gene3D" id="3.40.50.300">
    <property type="entry name" value="P-loop containing nucleotide triphosphate hydrolases"/>
    <property type="match status" value="2"/>
</dbReference>
<evidence type="ECO:0000259" key="14">
    <source>
        <dbReference type="PROSITE" id="PS51192"/>
    </source>
</evidence>
<keyword evidence="17" id="KW-1185">Reference proteome</keyword>
<keyword evidence="7 12" id="KW-0378">Hydrolase</keyword>
<dbReference type="SMART" id="SM00490">
    <property type="entry name" value="HELICc"/>
    <property type="match status" value="1"/>
</dbReference>
<organism evidence="16 17">
    <name type="scientific">Cyclostephanos tholiformis</name>
    <dbReference type="NCBI Taxonomy" id="382380"/>
    <lineage>
        <taxon>Eukaryota</taxon>
        <taxon>Sar</taxon>
        <taxon>Stramenopiles</taxon>
        <taxon>Ochrophyta</taxon>
        <taxon>Bacillariophyta</taxon>
        <taxon>Coscinodiscophyceae</taxon>
        <taxon>Thalassiosirophycidae</taxon>
        <taxon>Stephanodiscales</taxon>
        <taxon>Stephanodiscaceae</taxon>
        <taxon>Cyclostephanos</taxon>
    </lineage>
</organism>
<feature type="compositionally biased region" description="Low complexity" evidence="13">
    <location>
        <begin position="156"/>
        <end position="169"/>
    </location>
</feature>
<dbReference type="AlphaFoldDB" id="A0ABD3RHN9"/>
<evidence type="ECO:0000256" key="11">
    <source>
        <dbReference type="ARBA" id="ARBA00037449"/>
    </source>
</evidence>
<evidence type="ECO:0000256" key="1">
    <source>
        <dbReference type="ARBA" id="ARBA00004604"/>
    </source>
</evidence>
<dbReference type="PANTHER" id="PTHR47958">
    <property type="entry name" value="ATP-DEPENDENT RNA HELICASE DBP3"/>
    <property type="match status" value="1"/>
</dbReference>
<proteinExistence type="inferred from homology"/>
<evidence type="ECO:0000256" key="3">
    <source>
        <dbReference type="ARBA" id="ARBA00012552"/>
    </source>
</evidence>
<name>A0ABD3RHN9_9STRA</name>
<comment type="function">
    <text evidence="11">ATP-dependent RNA helicase required for 60S ribosomal subunit synthesis. Involved in efficient pre-rRNA processing, predominantly at site A3, which is necessary for the normal formation of 25S and 5.8S rRNAs.</text>
</comment>
<dbReference type="CDD" id="cd18787">
    <property type="entry name" value="SF2_C_DEAD"/>
    <property type="match status" value="1"/>
</dbReference>
<evidence type="ECO:0000256" key="10">
    <source>
        <dbReference type="ARBA" id="ARBA00023242"/>
    </source>
</evidence>
<evidence type="ECO:0000256" key="7">
    <source>
        <dbReference type="ARBA" id="ARBA00022801"/>
    </source>
</evidence>
<keyword evidence="10" id="KW-0539">Nucleus</keyword>
<dbReference type="Pfam" id="PF00271">
    <property type="entry name" value="Helicase_C"/>
    <property type="match status" value="1"/>
</dbReference>
<dbReference type="GO" id="GO:0005524">
    <property type="term" value="F:ATP binding"/>
    <property type="evidence" value="ECO:0007669"/>
    <property type="project" value="UniProtKB-KW"/>
</dbReference>
<comment type="caution">
    <text evidence="16">The sequence shown here is derived from an EMBL/GenBank/DDBJ whole genome shotgun (WGS) entry which is preliminary data.</text>
</comment>